<evidence type="ECO:0000313" key="2">
    <source>
        <dbReference type="EMBL" id="WEL38983.1"/>
    </source>
</evidence>
<dbReference type="EMBL" id="CP119068">
    <property type="protein sequence ID" value="WEL38983.1"/>
    <property type="molecule type" value="Genomic_DNA"/>
</dbReference>
<organism evidence="2 3">
    <name type="scientific">Encephalitozoon hellem</name>
    <name type="common">Microsporidian parasite</name>
    <dbReference type="NCBI Taxonomy" id="27973"/>
    <lineage>
        <taxon>Eukaryota</taxon>
        <taxon>Fungi</taxon>
        <taxon>Fungi incertae sedis</taxon>
        <taxon>Microsporidia</taxon>
        <taxon>Unikaryonidae</taxon>
        <taxon>Encephalitozoon</taxon>
    </lineage>
</organism>
<dbReference type="Proteomes" id="UP001217963">
    <property type="component" value="Chromosome VII"/>
</dbReference>
<name>A0ABY8CJC4_ENCHE</name>
<feature type="region of interest" description="Disordered" evidence="1">
    <location>
        <begin position="55"/>
        <end position="237"/>
    </location>
</feature>
<sequence length="271" mass="31193">MVFCIGTLWNVVPCRGKASQKVMKSTYLKSYETLQSEDDSNFLLDNDEMGEVLTRNGSWREGDRGSERKISRKAGRGASNVSSEVSIGEGKKQRPRSNSAISNDGFWSDSYEDMSGEVESRNGSKEKKKSRERHDKKESRGNRRVPSEEVKSSRRSSKSMDIASKKSEILEKYRSRIYNGEKGHYSPDDISKESEVESSDYREEEKNPRGTSRQRLDRYRDSRAFERDSSHNPDDSESEITFIMDIYDKSSLNNSLREKMFEYLSQMGKKS</sequence>
<proteinExistence type="predicted"/>
<evidence type="ECO:0000313" key="3">
    <source>
        <dbReference type="Proteomes" id="UP001217963"/>
    </source>
</evidence>
<gene>
    <name evidence="2" type="ORF">PFJ87_07g00600</name>
</gene>
<accession>A0ABY8CJC4</accession>
<feature type="compositionally biased region" description="Basic and acidic residues" evidence="1">
    <location>
        <begin position="132"/>
        <end position="152"/>
    </location>
</feature>
<feature type="compositionally biased region" description="Basic and acidic residues" evidence="1">
    <location>
        <begin position="58"/>
        <end position="69"/>
    </location>
</feature>
<keyword evidence="3" id="KW-1185">Reference proteome</keyword>
<feature type="compositionally biased region" description="Basic and acidic residues" evidence="1">
    <location>
        <begin position="163"/>
        <end position="234"/>
    </location>
</feature>
<reference evidence="2 3" key="1">
    <citation type="submission" date="2023-02" db="EMBL/GenBank/DDBJ databases">
        <title>Encephalitozoon hellem ATCC 50451 complete genome.</title>
        <authorList>
            <person name="Mascarenhas dos Santos A.C."/>
            <person name="Julian A.T."/>
            <person name="Pombert J.-F."/>
        </authorList>
    </citation>
    <scope>NUCLEOTIDE SEQUENCE [LARGE SCALE GENOMIC DNA]</scope>
    <source>
        <strain evidence="2 3">ATCC 50451</strain>
    </source>
</reference>
<protein>
    <submittedName>
        <fullName evidence="2">Uncharacterized protein</fullName>
    </submittedName>
</protein>
<evidence type="ECO:0000256" key="1">
    <source>
        <dbReference type="SAM" id="MobiDB-lite"/>
    </source>
</evidence>